<evidence type="ECO:0000256" key="4">
    <source>
        <dbReference type="ARBA" id="ARBA00022490"/>
    </source>
</evidence>
<dbReference type="OrthoDB" id="6343432at2759"/>
<dbReference type="STRING" id="34508.A0A4U5NWW7"/>
<feature type="domain" description="Centriolar and ciliogenesis-associated protein HYLS1 C-terminal" evidence="9">
    <location>
        <begin position="184"/>
        <end position="245"/>
    </location>
</feature>
<comment type="caution">
    <text evidence="10">The sequence shown here is derived from an EMBL/GenBank/DDBJ whole genome shotgun (WGS) entry which is preliminary data.</text>
</comment>
<dbReference type="PANTHER" id="PTHR34174:SF1">
    <property type="entry name" value="CENTRIOLAR AND CILIOGENESIS-ASSOCIATED PROTEIN HYLS1"/>
    <property type="match status" value="1"/>
</dbReference>
<name>A0A4U5NWW7_STECR</name>
<evidence type="ECO:0000256" key="2">
    <source>
        <dbReference type="ARBA" id="ARBA00004138"/>
    </source>
</evidence>
<dbReference type="Proteomes" id="UP000298663">
    <property type="component" value="Unassembled WGS sequence"/>
</dbReference>
<evidence type="ECO:0000256" key="7">
    <source>
        <dbReference type="ARBA" id="ARBA00023273"/>
    </source>
</evidence>
<dbReference type="InterPro" id="IPR027918">
    <property type="entry name" value="HYLS1_C_dom"/>
</dbReference>
<proteinExistence type="inferred from homology"/>
<dbReference type="InterPro" id="IPR052319">
    <property type="entry name" value="Centriolar_ciliogenesis_assoc"/>
</dbReference>
<accession>A0A4U5NWW7</accession>
<feature type="compositionally biased region" description="Pro residues" evidence="8">
    <location>
        <begin position="164"/>
        <end position="175"/>
    </location>
</feature>
<gene>
    <name evidence="10" type="ORF">L596_012308</name>
</gene>
<comment type="subcellular location">
    <subcellularLocation>
        <location evidence="2">Cell projection</location>
        <location evidence="2">Cilium</location>
    </subcellularLocation>
    <subcellularLocation>
        <location evidence="1">Cytoplasm</location>
        <location evidence="1">Cytoskeleton</location>
        <location evidence="1">Microtubule organizing center</location>
        <location evidence="1">Centrosome</location>
        <location evidence="1">Centriole</location>
    </subcellularLocation>
</comment>
<dbReference type="PANTHER" id="PTHR34174">
    <property type="entry name" value="HYDROLETHALUS SYNDROME PROTEIN 1"/>
    <property type="match status" value="1"/>
</dbReference>
<keyword evidence="5" id="KW-0970">Cilium biogenesis/degradation</keyword>
<keyword evidence="11" id="KW-1185">Reference proteome</keyword>
<feature type="region of interest" description="Disordered" evidence="8">
    <location>
        <begin position="156"/>
        <end position="177"/>
    </location>
</feature>
<dbReference type="GO" id="GO:0005814">
    <property type="term" value="C:centriole"/>
    <property type="evidence" value="ECO:0007669"/>
    <property type="project" value="UniProtKB-SubCell"/>
</dbReference>
<evidence type="ECO:0000256" key="3">
    <source>
        <dbReference type="ARBA" id="ARBA00010091"/>
    </source>
</evidence>
<dbReference type="AlphaFoldDB" id="A0A4U5NWW7"/>
<keyword evidence="6" id="KW-0206">Cytoskeleton</keyword>
<dbReference type="EMBL" id="AZBU02000003">
    <property type="protein sequence ID" value="TKR87996.1"/>
    <property type="molecule type" value="Genomic_DNA"/>
</dbReference>
<evidence type="ECO:0000256" key="6">
    <source>
        <dbReference type="ARBA" id="ARBA00023212"/>
    </source>
</evidence>
<keyword evidence="4" id="KW-0963">Cytoplasm</keyword>
<dbReference type="Pfam" id="PF15311">
    <property type="entry name" value="HYLS1_C"/>
    <property type="match status" value="1"/>
</dbReference>
<protein>
    <recommendedName>
        <fullName evidence="9">Centriolar and ciliogenesis-associated protein HYLS1 C-terminal domain-containing protein</fullName>
    </recommendedName>
</protein>
<sequence length="252" mass="28691">MSLLSDPDVSDEELDDDDIIRVIQEMGYEVPEGFHLTIPELDATLSHIDPNDSLFGDLINNDFMRTGSFCNPPTLLGDPENISLADTTSLSQKQEDYIKKLIYQGYQCLNRMVSEMEYIDGKLAEWNAPKQASEDAPIVIGSQNAAAPFQEVNGNSAELRARRPPPPPPPHPALRPVPIDKRAPGQAAYRHDPVTLYHMYAKEWMENPPPGTKKRLALRWKVREYMMRKDAPVFKLRPPQNYVPQERKPWIN</sequence>
<evidence type="ECO:0000256" key="1">
    <source>
        <dbReference type="ARBA" id="ARBA00004114"/>
    </source>
</evidence>
<organism evidence="10 11">
    <name type="scientific">Steinernema carpocapsae</name>
    <name type="common">Entomopathogenic nematode</name>
    <dbReference type="NCBI Taxonomy" id="34508"/>
    <lineage>
        <taxon>Eukaryota</taxon>
        <taxon>Metazoa</taxon>
        <taxon>Ecdysozoa</taxon>
        <taxon>Nematoda</taxon>
        <taxon>Chromadorea</taxon>
        <taxon>Rhabditida</taxon>
        <taxon>Tylenchina</taxon>
        <taxon>Panagrolaimomorpha</taxon>
        <taxon>Strongyloidoidea</taxon>
        <taxon>Steinernematidae</taxon>
        <taxon>Steinernema</taxon>
    </lineage>
</organism>
<evidence type="ECO:0000313" key="10">
    <source>
        <dbReference type="EMBL" id="TKR87996.1"/>
    </source>
</evidence>
<evidence type="ECO:0000256" key="8">
    <source>
        <dbReference type="SAM" id="MobiDB-lite"/>
    </source>
</evidence>
<dbReference type="GO" id="GO:0060271">
    <property type="term" value="P:cilium assembly"/>
    <property type="evidence" value="ECO:0007669"/>
    <property type="project" value="TreeGrafter"/>
</dbReference>
<evidence type="ECO:0000313" key="11">
    <source>
        <dbReference type="Proteomes" id="UP000298663"/>
    </source>
</evidence>
<reference evidence="10 11" key="2">
    <citation type="journal article" date="2019" name="G3 (Bethesda)">
        <title>Hybrid Assembly of the Genome of the Entomopathogenic Nematode Steinernema carpocapsae Identifies the X-Chromosome.</title>
        <authorList>
            <person name="Serra L."/>
            <person name="Macchietto M."/>
            <person name="Macias-Munoz A."/>
            <person name="McGill C.J."/>
            <person name="Rodriguez I.M."/>
            <person name="Rodriguez B."/>
            <person name="Murad R."/>
            <person name="Mortazavi A."/>
        </authorList>
    </citation>
    <scope>NUCLEOTIDE SEQUENCE [LARGE SCALE GENOMIC DNA]</scope>
    <source>
        <strain evidence="10 11">ALL</strain>
    </source>
</reference>
<evidence type="ECO:0000256" key="5">
    <source>
        <dbReference type="ARBA" id="ARBA00022794"/>
    </source>
</evidence>
<dbReference type="GO" id="GO:0097730">
    <property type="term" value="C:non-motile cilium"/>
    <property type="evidence" value="ECO:0007669"/>
    <property type="project" value="TreeGrafter"/>
</dbReference>
<evidence type="ECO:0000259" key="9">
    <source>
        <dbReference type="Pfam" id="PF15311"/>
    </source>
</evidence>
<keyword evidence="7" id="KW-0966">Cell projection</keyword>
<comment type="similarity">
    <text evidence="3">Belongs to the HYLS1 family.</text>
</comment>
<reference evidence="10 11" key="1">
    <citation type="journal article" date="2015" name="Genome Biol.">
        <title>Comparative genomics of Steinernema reveals deeply conserved gene regulatory networks.</title>
        <authorList>
            <person name="Dillman A.R."/>
            <person name="Macchietto M."/>
            <person name="Porter C.F."/>
            <person name="Rogers A."/>
            <person name="Williams B."/>
            <person name="Antoshechkin I."/>
            <person name="Lee M.M."/>
            <person name="Goodwin Z."/>
            <person name="Lu X."/>
            <person name="Lewis E.E."/>
            <person name="Goodrich-Blair H."/>
            <person name="Stock S.P."/>
            <person name="Adams B.J."/>
            <person name="Sternberg P.W."/>
            <person name="Mortazavi A."/>
        </authorList>
    </citation>
    <scope>NUCLEOTIDE SEQUENCE [LARGE SCALE GENOMIC DNA]</scope>
    <source>
        <strain evidence="10 11">ALL</strain>
    </source>
</reference>